<keyword evidence="1" id="KW-0472">Membrane</keyword>
<organism evidence="2 3">
    <name type="scientific">Citrullus colocynthis</name>
    <name type="common">colocynth</name>
    <dbReference type="NCBI Taxonomy" id="252529"/>
    <lineage>
        <taxon>Eukaryota</taxon>
        <taxon>Viridiplantae</taxon>
        <taxon>Streptophyta</taxon>
        <taxon>Embryophyta</taxon>
        <taxon>Tracheophyta</taxon>
        <taxon>Spermatophyta</taxon>
        <taxon>Magnoliopsida</taxon>
        <taxon>eudicotyledons</taxon>
        <taxon>Gunneridae</taxon>
        <taxon>Pentapetalae</taxon>
        <taxon>rosids</taxon>
        <taxon>fabids</taxon>
        <taxon>Cucurbitales</taxon>
        <taxon>Cucurbitaceae</taxon>
        <taxon>Benincaseae</taxon>
        <taxon>Citrullus</taxon>
    </lineage>
</organism>
<reference evidence="2 3" key="1">
    <citation type="submission" date="2024-03" db="EMBL/GenBank/DDBJ databases">
        <authorList>
            <person name="Gkanogiannis A."/>
            <person name="Becerra Lopez-Lavalle L."/>
        </authorList>
    </citation>
    <scope>NUCLEOTIDE SEQUENCE [LARGE SCALE GENOMIC DNA]</scope>
</reference>
<keyword evidence="3" id="KW-1185">Reference proteome</keyword>
<evidence type="ECO:0000313" key="2">
    <source>
        <dbReference type="EMBL" id="CAK9315561.1"/>
    </source>
</evidence>
<proteinExistence type="predicted"/>
<keyword evidence="1" id="KW-1133">Transmembrane helix</keyword>
<keyword evidence="1" id="KW-0812">Transmembrane</keyword>
<name>A0ABP0Y8W0_9ROSI</name>
<dbReference type="Proteomes" id="UP001642487">
    <property type="component" value="Chromosome 2"/>
</dbReference>
<evidence type="ECO:0000313" key="3">
    <source>
        <dbReference type="Proteomes" id="UP001642487"/>
    </source>
</evidence>
<gene>
    <name evidence="2" type="ORF">CITCOLO1_LOCUS7360</name>
</gene>
<feature type="transmembrane region" description="Helical" evidence="1">
    <location>
        <begin position="20"/>
        <end position="39"/>
    </location>
</feature>
<sequence>MMGMTMEGIPAMMGMTMEGIPVMVVMTMEGILGMVVMTMEEIFAIRGMTMEGLPTIKTSKCLKLNGRAKGMTMEMKVEEPPIAPPEVEEIPVVPPEMEELLATPLTIEDSGVVGPVESYTRVVGLIGEEQSVFSMKGYFDGSAIDE</sequence>
<dbReference type="EMBL" id="OZ021736">
    <property type="protein sequence ID" value="CAK9315561.1"/>
    <property type="molecule type" value="Genomic_DNA"/>
</dbReference>
<evidence type="ECO:0000256" key="1">
    <source>
        <dbReference type="SAM" id="Phobius"/>
    </source>
</evidence>
<accession>A0ABP0Y8W0</accession>
<protein>
    <submittedName>
        <fullName evidence="2">Uncharacterized protein</fullName>
    </submittedName>
</protein>